<dbReference type="GO" id="GO:0005694">
    <property type="term" value="C:chromosome"/>
    <property type="evidence" value="ECO:0007669"/>
    <property type="project" value="InterPro"/>
</dbReference>
<dbReference type="GO" id="GO:0003677">
    <property type="term" value="F:DNA binding"/>
    <property type="evidence" value="ECO:0007669"/>
    <property type="project" value="InterPro"/>
</dbReference>
<dbReference type="Gene3D" id="3.30.65.10">
    <property type="entry name" value="Bacterial Topoisomerase I, domain 1"/>
    <property type="match status" value="1"/>
</dbReference>
<dbReference type="GO" id="GO:0006265">
    <property type="term" value="P:DNA topological change"/>
    <property type="evidence" value="ECO:0007669"/>
    <property type="project" value="InterPro"/>
</dbReference>
<dbReference type="Pfam" id="PF08378">
    <property type="entry name" value="NERD"/>
    <property type="match status" value="1"/>
</dbReference>
<dbReference type="Proteomes" id="UP000234271">
    <property type="component" value="Chromosome"/>
</dbReference>
<dbReference type="InterPro" id="IPR011528">
    <property type="entry name" value="NERD"/>
</dbReference>
<dbReference type="Pfam" id="PF01396">
    <property type="entry name" value="Zn_ribbon_Top1"/>
    <property type="match status" value="1"/>
</dbReference>
<feature type="domain" description="NERD" evidence="1">
    <location>
        <begin position="19"/>
        <end position="136"/>
    </location>
</feature>
<dbReference type="SUPFAM" id="SSF57783">
    <property type="entry name" value="Zinc beta-ribbon"/>
    <property type="match status" value="1"/>
</dbReference>
<dbReference type="EMBL" id="CP018889">
    <property type="protein sequence ID" value="AUI69576.2"/>
    <property type="molecule type" value="Genomic_DNA"/>
</dbReference>
<dbReference type="AlphaFoldDB" id="A0A2N9YH80"/>
<organism evidence="2 3">
    <name type="scientific">Beggiatoa leptomitoformis</name>
    <dbReference type="NCBI Taxonomy" id="288004"/>
    <lineage>
        <taxon>Bacteria</taxon>
        <taxon>Pseudomonadati</taxon>
        <taxon>Pseudomonadota</taxon>
        <taxon>Gammaproteobacteria</taxon>
        <taxon>Thiotrichales</taxon>
        <taxon>Thiotrichaceae</taxon>
        <taxon>Beggiatoa</taxon>
    </lineage>
</organism>
<gene>
    <name evidence="2" type="ORF">BLE401_13335</name>
</gene>
<proteinExistence type="predicted"/>
<dbReference type="RefSeq" id="WP_101539242.1">
    <property type="nucleotide sequence ID" value="NZ_CP012373.2"/>
</dbReference>
<reference evidence="3" key="1">
    <citation type="submission" date="2016-12" db="EMBL/GenBank/DDBJ databases">
        <title>Complete Genome Sequence of Beggiatoa leptomitiformis D-401.</title>
        <authorList>
            <person name="Fomenkov A."/>
            <person name="Vincze T."/>
            <person name="Grabovich M."/>
            <person name="Anton B.P."/>
            <person name="Dubinina G."/>
            <person name="Orlova M."/>
            <person name="Belousova E."/>
            <person name="Roberts R.J."/>
        </authorList>
    </citation>
    <scope>NUCLEOTIDE SEQUENCE [LARGE SCALE GENOMIC DNA]</scope>
    <source>
        <strain evidence="3">D-401</strain>
    </source>
</reference>
<dbReference type="PROSITE" id="PS50965">
    <property type="entry name" value="NERD"/>
    <property type="match status" value="1"/>
</dbReference>
<evidence type="ECO:0000259" key="1">
    <source>
        <dbReference type="PROSITE" id="PS50965"/>
    </source>
</evidence>
<sequence length="244" mass="28100">MAFFLLFAVINFLKSAFFKGITGEAQVNSAIRCHLDKKSYFLIKNITLPIDSRTTQIDHLIVSPFGIFVIETKNMRGNIYGKEEDKLWTQQLNKTHYTFQNPLHQNYKHVKTLETLLDIDIKKLHSLIVFIGKSTFKTPMPKNVTQGIAFIDFIRRKKTRCFTDTEITDILHRIENSRLSPSLKTHRNHIKNIDALKTEKPTAMNCPICGNIMILRTTQQGKAQGKQFWGCSHFPTCKTIVNIS</sequence>
<name>A0A2N9YH80_9GAMM</name>
<evidence type="ECO:0000313" key="2">
    <source>
        <dbReference type="EMBL" id="AUI69576.2"/>
    </source>
</evidence>
<keyword evidence="3" id="KW-1185">Reference proteome</keyword>
<accession>A0A2N9YH80</accession>
<evidence type="ECO:0000313" key="3">
    <source>
        <dbReference type="Proteomes" id="UP000234271"/>
    </source>
</evidence>
<protein>
    <submittedName>
        <fullName evidence="2">Nuclease</fullName>
    </submittedName>
</protein>
<dbReference type="OrthoDB" id="5782056at2"/>
<dbReference type="GO" id="GO:0003916">
    <property type="term" value="F:DNA topoisomerase activity"/>
    <property type="evidence" value="ECO:0007669"/>
    <property type="project" value="InterPro"/>
</dbReference>
<dbReference type="STRING" id="288004.AL038_10935"/>
<dbReference type="InterPro" id="IPR013498">
    <property type="entry name" value="Topo_IA_Znf"/>
</dbReference>